<keyword evidence="4 8" id="KW-0472">Membrane</keyword>
<reference evidence="10" key="1">
    <citation type="submission" date="2019-12" db="EMBL/GenBank/DDBJ databases">
        <title>Novel species isolated from a subtropical stream in China.</title>
        <authorList>
            <person name="Lu H."/>
        </authorList>
    </citation>
    <scope>NUCLEOTIDE SEQUENCE [LARGE SCALE GENOMIC DNA]</scope>
    <source>
        <strain evidence="10">FT81W</strain>
    </source>
</reference>
<sequence>MKLLRLVLNVLLPLALSALLSGCGNRANLQVGLNDADANEIVTLLTRYGIEAQKVATKDGVTLTVNADDIARATTAMQAAGLPRRALSDLGQIFKKDSMISTPLEERARYIHGLSAELESTLQQFDNVISARVHVVLPERIAPGEPVQPSSAAVFIKYHDTVDEDTLIPRIRQLVASSIPGLAGESGRAKVSVVMAASVYTVPVIEWSNVGPFRVQAGSAMALSMTLLGLALLMALMLIGLLFALCRYHPGLAAWIKSHFGKPPAFSAGNTTEQEPA</sequence>
<evidence type="ECO:0000256" key="5">
    <source>
        <dbReference type="ARBA" id="ARBA00023139"/>
    </source>
</evidence>
<dbReference type="Proteomes" id="UP000447355">
    <property type="component" value="Unassembled WGS sequence"/>
</dbReference>
<dbReference type="RefSeq" id="WP_161087445.1">
    <property type="nucleotide sequence ID" value="NZ_WWCX01000135.1"/>
</dbReference>
<comment type="caution">
    <text evidence="10">The sequence shown here is derived from an EMBL/GenBank/DDBJ whole genome shotgun (WGS) entry which is preliminary data.</text>
</comment>
<comment type="subcellular location">
    <subcellularLocation>
        <location evidence="1">Cell outer membrane</location>
        <topology evidence="1">Lipid-anchor</topology>
    </subcellularLocation>
</comment>
<keyword evidence="5 8" id="KW-0564">Palmitate</keyword>
<dbReference type="InterPro" id="IPR045851">
    <property type="entry name" value="AMP-bd_C_sf"/>
</dbReference>
<dbReference type="Gene3D" id="3.30.70.1530">
    <property type="entry name" value="Hypothetical protein rpa1041"/>
    <property type="match status" value="1"/>
</dbReference>
<evidence type="ECO:0000313" key="11">
    <source>
        <dbReference type="Proteomes" id="UP000447355"/>
    </source>
</evidence>
<dbReference type="InterPro" id="IPR006182">
    <property type="entry name" value="FliF_N_dom"/>
</dbReference>
<evidence type="ECO:0000256" key="8">
    <source>
        <dbReference type="RuleBase" id="RU364102"/>
    </source>
</evidence>
<keyword evidence="3 8" id="KW-0732">Signal</keyword>
<evidence type="ECO:0000313" key="10">
    <source>
        <dbReference type="EMBL" id="MYM98638.1"/>
    </source>
</evidence>
<dbReference type="Gene3D" id="3.30.300.30">
    <property type="match status" value="1"/>
</dbReference>
<evidence type="ECO:0000256" key="1">
    <source>
        <dbReference type="ARBA" id="ARBA00004459"/>
    </source>
</evidence>
<dbReference type="InterPro" id="IPR043427">
    <property type="entry name" value="YscJ/FliF"/>
</dbReference>
<dbReference type="PANTHER" id="PTHR30046">
    <property type="entry name" value="FLAGELLAR M-RING PROTEIN"/>
    <property type="match status" value="1"/>
</dbReference>
<dbReference type="Pfam" id="PF01514">
    <property type="entry name" value="YscJ_FliF"/>
    <property type="match status" value="1"/>
</dbReference>
<keyword evidence="8" id="KW-0812">Transmembrane</keyword>
<dbReference type="PRINTS" id="PR01338">
    <property type="entry name" value="TYPE3OMKPROT"/>
</dbReference>
<dbReference type="AlphaFoldDB" id="A0A845GZG7"/>
<evidence type="ECO:0000256" key="3">
    <source>
        <dbReference type="ARBA" id="ARBA00022729"/>
    </source>
</evidence>
<feature type="chain" id="PRO_5033112091" description="Lipoprotein" evidence="8">
    <location>
        <begin position="27"/>
        <end position="277"/>
    </location>
</feature>
<name>A0A845GZG7_9BURK</name>
<feature type="domain" description="Flagellar M-ring N-terminal" evidence="9">
    <location>
        <begin position="27"/>
        <end position="185"/>
    </location>
</feature>
<evidence type="ECO:0000259" key="9">
    <source>
        <dbReference type="Pfam" id="PF01514"/>
    </source>
</evidence>
<gene>
    <name evidence="10" type="ORF">GTP90_32815</name>
</gene>
<dbReference type="PANTHER" id="PTHR30046:SF2">
    <property type="entry name" value="YOP PROTEINS TRANSLOCATION LIPOPROTEIN J"/>
    <property type="match status" value="1"/>
</dbReference>
<proteinExistence type="inferred from homology"/>
<accession>A0A845GZG7</accession>
<dbReference type="GO" id="GO:0009306">
    <property type="term" value="P:protein secretion"/>
    <property type="evidence" value="ECO:0007669"/>
    <property type="project" value="InterPro"/>
</dbReference>
<dbReference type="PROSITE" id="PS51257">
    <property type="entry name" value="PROKAR_LIPOPROTEIN"/>
    <property type="match status" value="1"/>
</dbReference>
<evidence type="ECO:0000256" key="4">
    <source>
        <dbReference type="ARBA" id="ARBA00023136"/>
    </source>
</evidence>
<comment type="similarity">
    <text evidence="2 8">Belongs to the YscJ lipoprotein family.</text>
</comment>
<keyword evidence="8" id="KW-1133">Transmembrane helix</keyword>
<keyword evidence="7 8" id="KW-0449">Lipoprotein</keyword>
<dbReference type="InterPro" id="IPR003282">
    <property type="entry name" value="T3SS_SctJ"/>
</dbReference>
<dbReference type="NCBIfam" id="TIGR02544">
    <property type="entry name" value="III_secr_YscJ"/>
    <property type="match status" value="1"/>
</dbReference>
<dbReference type="EMBL" id="WWCX01000135">
    <property type="protein sequence ID" value="MYM98638.1"/>
    <property type="molecule type" value="Genomic_DNA"/>
</dbReference>
<evidence type="ECO:0000256" key="7">
    <source>
        <dbReference type="ARBA" id="ARBA00023288"/>
    </source>
</evidence>
<evidence type="ECO:0000256" key="6">
    <source>
        <dbReference type="ARBA" id="ARBA00023237"/>
    </source>
</evidence>
<protein>
    <recommendedName>
        <fullName evidence="8">Lipoprotein</fullName>
    </recommendedName>
</protein>
<keyword evidence="6 8" id="KW-0998">Cell outer membrane</keyword>
<feature type="signal peptide" evidence="8">
    <location>
        <begin position="1"/>
        <end position="26"/>
    </location>
</feature>
<organism evidence="10 11">
    <name type="scientific">Duganella vulcania</name>
    <dbReference type="NCBI Taxonomy" id="2692166"/>
    <lineage>
        <taxon>Bacteria</taxon>
        <taxon>Pseudomonadati</taxon>
        <taxon>Pseudomonadota</taxon>
        <taxon>Betaproteobacteria</taxon>
        <taxon>Burkholderiales</taxon>
        <taxon>Oxalobacteraceae</taxon>
        <taxon>Telluria group</taxon>
        <taxon>Duganella</taxon>
    </lineage>
</organism>
<evidence type="ECO:0000256" key="2">
    <source>
        <dbReference type="ARBA" id="ARBA00009509"/>
    </source>
</evidence>
<dbReference type="GO" id="GO:0009279">
    <property type="term" value="C:cell outer membrane"/>
    <property type="evidence" value="ECO:0007669"/>
    <property type="project" value="UniProtKB-SubCell"/>
</dbReference>
<feature type="transmembrane region" description="Helical" evidence="8">
    <location>
        <begin position="221"/>
        <end position="245"/>
    </location>
</feature>